<evidence type="ECO:0000313" key="1">
    <source>
        <dbReference type="EMBL" id="KAJ4398108.1"/>
    </source>
</evidence>
<reference evidence="1" key="1">
    <citation type="submission" date="2022-10" db="EMBL/GenBank/DDBJ databases">
        <title>Tapping the CABI collections for fungal endophytes: first genome assemblies for Collariella, Neodidymelliopsis, Ascochyta clinopodiicola, Didymella pomorum, Didymosphaeria variabile, Neocosmospora piperis and Neocucurbitaria cava.</title>
        <authorList>
            <person name="Hill R."/>
        </authorList>
    </citation>
    <scope>NUCLEOTIDE SEQUENCE</scope>
    <source>
        <strain evidence="1">IMI 355091</strain>
    </source>
</reference>
<proteinExistence type="predicted"/>
<evidence type="ECO:0008006" key="3">
    <source>
        <dbReference type="Google" id="ProtNLM"/>
    </source>
</evidence>
<keyword evidence="2" id="KW-1185">Reference proteome</keyword>
<dbReference type="InterPro" id="IPR052895">
    <property type="entry name" value="HetReg/Transcr_Mod"/>
</dbReference>
<organism evidence="1 2">
    <name type="scientific">Didymella pomorum</name>
    <dbReference type="NCBI Taxonomy" id="749634"/>
    <lineage>
        <taxon>Eukaryota</taxon>
        <taxon>Fungi</taxon>
        <taxon>Dikarya</taxon>
        <taxon>Ascomycota</taxon>
        <taxon>Pezizomycotina</taxon>
        <taxon>Dothideomycetes</taxon>
        <taxon>Pleosporomycetidae</taxon>
        <taxon>Pleosporales</taxon>
        <taxon>Pleosporineae</taxon>
        <taxon>Didymellaceae</taxon>
        <taxon>Didymella</taxon>
    </lineage>
</organism>
<dbReference type="PANTHER" id="PTHR24148:SF73">
    <property type="entry name" value="HET DOMAIN PROTEIN (AFU_ORTHOLOGUE AFUA_8G01020)"/>
    <property type="match status" value="1"/>
</dbReference>
<evidence type="ECO:0000313" key="2">
    <source>
        <dbReference type="Proteomes" id="UP001140510"/>
    </source>
</evidence>
<gene>
    <name evidence="1" type="ORF">N0V91_010456</name>
</gene>
<accession>A0A9W8Z7J7</accession>
<name>A0A9W8Z7J7_9PLEO</name>
<comment type="caution">
    <text evidence="1">The sequence shown here is derived from an EMBL/GenBank/DDBJ whole genome shotgun (WGS) entry which is preliminary data.</text>
</comment>
<dbReference type="PANTHER" id="PTHR24148">
    <property type="entry name" value="ANKYRIN REPEAT DOMAIN-CONTAINING PROTEIN 39 HOMOLOG-RELATED"/>
    <property type="match status" value="1"/>
</dbReference>
<dbReference type="Proteomes" id="UP001140510">
    <property type="component" value="Unassembled WGS sequence"/>
</dbReference>
<dbReference type="OrthoDB" id="3553147at2759"/>
<protein>
    <recommendedName>
        <fullName evidence="3">Heterokaryon incompatibility domain-containing protein</fullName>
    </recommendedName>
</protein>
<sequence>MRSLAEAIKYGQGVPLVLVTNATQGRKATEIHDHWFGVFGLLPERWQSQSKMFPSPETPSELFSQYSSLLYLQSADLTLLNKARRHRRSGVDGLPSWAIDLSSPWNRSERDGDRWDLYNASGTTTHDPTTEWPKRRDPVLTVRAIHVSSVQACAKRTLPLSNAPEGLRRLVTHWLALYQSFVNPFDYDAFWRACFMDRNVQTHWLSRRRGPLNAVRLQDIKDWWIAWNETHDHHDLTFDRRAGSTKHGRFHHKELCMNAEQTKFFVTSQGLPGMGPHDMQSGDEIYALAGCKSLVVLRLSFEKDLQQSTVVGLCFVDRWMYGRVLQGGAVWKTMEIY</sequence>
<dbReference type="EMBL" id="JAPEVA010000139">
    <property type="protein sequence ID" value="KAJ4398108.1"/>
    <property type="molecule type" value="Genomic_DNA"/>
</dbReference>
<dbReference type="AlphaFoldDB" id="A0A9W8Z7J7"/>